<feature type="signal peptide" evidence="1">
    <location>
        <begin position="1"/>
        <end position="21"/>
    </location>
</feature>
<evidence type="ECO:0000313" key="2">
    <source>
        <dbReference type="EMBL" id="JAC24321.1"/>
    </source>
</evidence>
<feature type="chain" id="PRO_5001515820" description="Secreted protein" evidence="1">
    <location>
        <begin position="22"/>
        <end position="243"/>
    </location>
</feature>
<reference evidence="2" key="1">
    <citation type="submission" date="2014-03" db="EMBL/GenBank/DDBJ databases">
        <title>The sialotranscriptome of Amblyomma triste, Amblyomma parvum and Amblyomma cajennense ticks, uncovered by 454-based RNA-seq.</title>
        <authorList>
            <person name="Garcia G.R."/>
            <person name="Gardinassi L.G."/>
            <person name="Ribeiro J.M."/>
            <person name="Anatriello E."/>
            <person name="Ferreira B.R."/>
            <person name="Moreira H.N."/>
            <person name="Mafra C."/>
            <person name="Olegario M.M."/>
            <person name="Szabo P.J."/>
            <person name="Miranda-Santos I.K."/>
            <person name="Maruyama S.R."/>
        </authorList>
    </citation>
    <scope>NUCLEOTIDE SEQUENCE</scope>
    <source>
        <strain evidence="2">Uberlandia</strain>
        <tissue evidence="2">Salivary glands</tissue>
    </source>
</reference>
<dbReference type="AlphaFoldDB" id="A0A023FRA1"/>
<proteinExistence type="evidence at transcript level"/>
<dbReference type="EMBL" id="GBBK01000161">
    <property type="protein sequence ID" value="JAC24321.1"/>
    <property type="molecule type" value="mRNA"/>
</dbReference>
<organism evidence="2">
    <name type="scientific">Amblyomma cajennense</name>
    <name type="common">Cayenne tick</name>
    <name type="synonym">Acarus cajennensis</name>
    <dbReference type="NCBI Taxonomy" id="34607"/>
    <lineage>
        <taxon>Eukaryota</taxon>
        <taxon>Metazoa</taxon>
        <taxon>Ecdysozoa</taxon>
        <taxon>Arthropoda</taxon>
        <taxon>Chelicerata</taxon>
        <taxon>Arachnida</taxon>
        <taxon>Acari</taxon>
        <taxon>Parasitiformes</taxon>
        <taxon>Ixodida</taxon>
        <taxon>Ixodoidea</taxon>
        <taxon>Ixodidae</taxon>
        <taxon>Amblyomminae</taxon>
        <taxon>Amblyomma</taxon>
    </lineage>
</organism>
<protein>
    <recommendedName>
        <fullName evidence="3">Secreted protein</fullName>
    </recommendedName>
</protein>
<evidence type="ECO:0000256" key="1">
    <source>
        <dbReference type="SAM" id="SignalP"/>
    </source>
</evidence>
<evidence type="ECO:0008006" key="3">
    <source>
        <dbReference type="Google" id="ProtNLM"/>
    </source>
</evidence>
<keyword evidence="1" id="KW-0732">Signal</keyword>
<name>A0A023FRA1_AMBCJ</name>
<sequence length="243" mass="28128">MHPTFVVGILLQMVTLSQVSGEMVNLWNVAQQYIDALNITMKNITSWGLTDQYPYWKTSHNTQEKVYPITANVSSITCEPPINEYDRIGPEHGLLLITYVWNLTKQIYCPFPVSTKVQILIGENKAFKKKSITLTINNRTLVRKAAVAFRGIRLKGKDIRLYRESCRFSAKVTFNGFSSYQTESRDENETKYHTVEVNKLQEKYSRINCGRRKLDVSLDGLFTRRTFIHDTRSLNPVLIQLRK</sequence>
<accession>A0A023FRA1</accession>